<dbReference type="STRING" id="429728.SAMN05216456_0921"/>
<dbReference type="PANTHER" id="PTHR34821:SF2">
    <property type="entry name" value="INNER MEMBRANE PROTEIN YDCZ"/>
    <property type="match status" value="1"/>
</dbReference>
<evidence type="ECO:0000313" key="2">
    <source>
        <dbReference type="EMBL" id="SFV30128.1"/>
    </source>
</evidence>
<accession>A0A1I7N641</accession>
<gene>
    <name evidence="2" type="ORF">SAMN05216456_0921</name>
</gene>
<keyword evidence="1" id="KW-1133">Transmembrane helix</keyword>
<dbReference type="PANTHER" id="PTHR34821">
    <property type="entry name" value="INNER MEMBRANE PROTEIN YDCZ"/>
    <property type="match status" value="1"/>
</dbReference>
<dbReference type="EMBL" id="FPCK01000001">
    <property type="protein sequence ID" value="SFV30128.1"/>
    <property type="molecule type" value="Genomic_DNA"/>
</dbReference>
<evidence type="ECO:0000313" key="3">
    <source>
        <dbReference type="Proteomes" id="UP000199074"/>
    </source>
</evidence>
<dbReference type="RefSeq" id="WP_092421467.1">
    <property type="nucleotide sequence ID" value="NZ_FPCK01000001.1"/>
</dbReference>
<keyword evidence="1" id="KW-0812">Transmembrane</keyword>
<dbReference type="GO" id="GO:0005886">
    <property type="term" value="C:plasma membrane"/>
    <property type="evidence" value="ECO:0007669"/>
    <property type="project" value="TreeGrafter"/>
</dbReference>
<name>A0A1I7N641_9HYPH</name>
<dbReference type="Proteomes" id="UP000199074">
    <property type="component" value="Unassembled WGS sequence"/>
</dbReference>
<feature type="transmembrane region" description="Helical" evidence="1">
    <location>
        <begin position="42"/>
        <end position="62"/>
    </location>
</feature>
<reference evidence="2 3" key="1">
    <citation type="submission" date="2016-10" db="EMBL/GenBank/DDBJ databases">
        <authorList>
            <person name="de Groot N.N."/>
        </authorList>
    </citation>
    <scope>NUCLEOTIDE SEQUENCE [LARGE SCALE GENOMIC DNA]</scope>
    <source>
        <strain evidence="2 3">IPL20</strain>
    </source>
</reference>
<feature type="transmembrane region" description="Helical" evidence="1">
    <location>
        <begin position="12"/>
        <end position="30"/>
    </location>
</feature>
<dbReference type="InterPro" id="IPR006750">
    <property type="entry name" value="YdcZ"/>
</dbReference>
<feature type="transmembrane region" description="Helical" evidence="1">
    <location>
        <begin position="82"/>
        <end position="102"/>
    </location>
</feature>
<dbReference type="Pfam" id="PF04657">
    <property type="entry name" value="DMT_YdcZ"/>
    <property type="match status" value="1"/>
</dbReference>
<feature type="transmembrane region" description="Helical" evidence="1">
    <location>
        <begin position="108"/>
        <end position="132"/>
    </location>
</feature>
<keyword evidence="3" id="KW-1185">Reference proteome</keyword>
<proteinExistence type="predicted"/>
<organism evidence="2 3">
    <name type="scientific">Devosia crocina</name>
    <dbReference type="NCBI Taxonomy" id="429728"/>
    <lineage>
        <taxon>Bacteria</taxon>
        <taxon>Pseudomonadati</taxon>
        <taxon>Pseudomonadota</taxon>
        <taxon>Alphaproteobacteria</taxon>
        <taxon>Hyphomicrobiales</taxon>
        <taxon>Devosiaceae</taxon>
        <taxon>Devosia</taxon>
    </lineage>
</organism>
<protein>
    <submittedName>
        <fullName evidence="2">Transporter family-2 protein</fullName>
    </submittedName>
</protein>
<sequence>MTSSTPQRTNPLHLVAAFGSGCLLTLAIFINGEAGRYGGALFSSWIAHTVGTVVAVILLALIWRRQRAEAQTATVTYGQPPLWSYLGGVCGAVTVMLTSTAVNSPLALAGTLALGLAGQVVLSLAADFWGLLGLPRRRLDLRDAGAVILIAAGSLLIILFGLGAA</sequence>
<feature type="transmembrane region" description="Helical" evidence="1">
    <location>
        <begin position="144"/>
        <end position="164"/>
    </location>
</feature>
<dbReference type="AlphaFoldDB" id="A0A1I7N641"/>
<dbReference type="OrthoDB" id="4244824at2"/>
<keyword evidence="1" id="KW-0472">Membrane</keyword>
<evidence type="ECO:0000256" key="1">
    <source>
        <dbReference type="SAM" id="Phobius"/>
    </source>
</evidence>